<evidence type="ECO:0000313" key="1">
    <source>
        <dbReference type="EMBL" id="NWJ43990.1"/>
    </source>
</evidence>
<organism evidence="1 2">
    <name type="scientific">Marine Group I thaumarchaeote</name>
    <dbReference type="NCBI Taxonomy" id="2511932"/>
    <lineage>
        <taxon>Archaea</taxon>
        <taxon>Nitrososphaerota</taxon>
        <taxon>Marine Group I</taxon>
    </lineage>
</organism>
<sequence>MALSVAAGTETLQALSFGDADATQDLIVGAVHHIYTVLSTFVYSISIGTAGDTFQLAVVGHDHHAGADTNASIMVIAKVVSVAGQTFIFNDKFSFNGFGSAAYTEPLDTNVEQATIAQQGGTLQRYRYIPLDADVDCDIHVTFIDQNNA</sequence>
<comment type="caution">
    <text evidence="1">The sequence shown here is derived from an EMBL/GenBank/DDBJ whole genome shotgun (WGS) entry which is preliminary data.</text>
</comment>
<gene>
    <name evidence="1" type="ORF">HX837_07320</name>
</gene>
<dbReference type="Proteomes" id="UP000523105">
    <property type="component" value="Unassembled WGS sequence"/>
</dbReference>
<name>A0A7K4MQW6_9ARCH</name>
<reference evidence="1 2" key="1">
    <citation type="journal article" date="2019" name="Environ. Microbiol.">
        <title>Genomics insights into ecotype formation of ammonia-oxidizing archaea in the deep ocean.</title>
        <authorList>
            <person name="Wang Y."/>
            <person name="Huang J.M."/>
            <person name="Cui G.J."/>
            <person name="Nunoura T."/>
            <person name="Takaki Y."/>
            <person name="Li W.L."/>
            <person name="Li J."/>
            <person name="Gao Z.M."/>
            <person name="Takai K."/>
            <person name="Zhang A.Q."/>
            <person name="Stepanauskas R."/>
        </authorList>
    </citation>
    <scope>NUCLEOTIDE SEQUENCE [LARGE SCALE GENOMIC DNA]</scope>
    <source>
        <strain evidence="1 2">L15b</strain>
    </source>
</reference>
<dbReference type="AlphaFoldDB" id="A0A7K4MQW6"/>
<dbReference type="EMBL" id="JACASV010000086">
    <property type="protein sequence ID" value="NWJ43990.1"/>
    <property type="molecule type" value="Genomic_DNA"/>
</dbReference>
<evidence type="ECO:0000313" key="2">
    <source>
        <dbReference type="Proteomes" id="UP000523105"/>
    </source>
</evidence>
<protein>
    <submittedName>
        <fullName evidence="1">Uncharacterized protein</fullName>
    </submittedName>
</protein>
<proteinExistence type="predicted"/>
<accession>A0A7K4MQW6</accession>